<organism evidence="13 14">
    <name type="scientific">Blautia producta</name>
    <dbReference type="NCBI Taxonomy" id="33035"/>
    <lineage>
        <taxon>Bacteria</taxon>
        <taxon>Bacillati</taxon>
        <taxon>Bacillota</taxon>
        <taxon>Clostridia</taxon>
        <taxon>Lachnospirales</taxon>
        <taxon>Lachnospiraceae</taxon>
        <taxon>Blautia</taxon>
    </lineage>
</organism>
<dbReference type="GO" id="GO:0043565">
    <property type="term" value="F:sequence-specific DNA binding"/>
    <property type="evidence" value="ECO:0007669"/>
    <property type="project" value="InterPro"/>
</dbReference>
<dbReference type="SMART" id="SM00342">
    <property type="entry name" value="HTH_ARAC"/>
    <property type="match status" value="1"/>
</dbReference>
<evidence type="ECO:0000313" key="14">
    <source>
        <dbReference type="Proteomes" id="UP000289794"/>
    </source>
</evidence>
<dbReference type="PRINTS" id="PR00032">
    <property type="entry name" value="HTHARAC"/>
</dbReference>
<evidence type="ECO:0000256" key="1">
    <source>
        <dbReference type="ARBA" id="ARBA00004496"/>
    </source>
</evidence>
<evidence type="ECO:0000256" key="10">
    <source>
        <dbReference type="PROSITE-ProRule" id="PRU00169"/>
    </source>
</evidence>
<keyword evidence="3" id="KW-0963">Cytoplasm</keyword>
<dbReference type="Gene3D" id="3.40.50.2300">
    <property type="match status" value="1"/>
</dbReference>
<evidence type="ECO:0000259" key="12">
    <source>
        <dbReference type="PROSITE" id="PS50110"/>
    </source>
</evidence>
<dbReference type="InterPro" id="IPR009057">
    <property type="entry name" value="Homeodomain-like_sf"/>
</dbReference>
<dbReference type="Proteomes" id="UP000289794">
    <property type="component" value="Chromosome"/>
</dbReference>
<evidence type="ECO:0000256" key="8">
    <source>
        <dbReference type="ARBA" id="ARBA00023163"/>
    </source>
</evidence>
<evidence type="ECO:0000256" key="5">
    <source>
        <dbReference type="ARBA" id="ARBA00023012"/>
    </source>
</evidence>
<dbReference type="PROSITE" id="PS00041">
    <property type="entry name" value="HTH_ARAC_FAMILY_1"/>
    <property type="match status" value="1"/>
</dbReference>
<gene>
    <name evidence="13" type="primary">yesS_7</name>
    <name evidence="13" type="ORF">PMF13cell1_05443</name>
</gene>
<dbReference type="InterPro" id="IPR018062">
    <property type="entry name" value="HTH_AraC-typ_CS"/>
</dbReference>
<dbReference type="InterPro" id="IPR018060">
    <property type="entry name" value="HTH_AraC"/>
</dbReference>
<evidence type="ECO:0000256" key="4">
    <source>
        <dbReference type="ARBA" id="ARBA00022553"/>
    </source>
</evidence>
<keyword evidence="7" id="KW-0238">DNA-binding</keyword>
<dbReference type="AlphaFoldDB" id="A0A4P6M504"/>
<dbReference type="Pfam" id="PF00072">
    <property type="entry name" value="Response_reg"/>
    <property type="match status" value="1"/>
</dbReference>
<proteinExistence type="predicted"/>
<accession>A0A4P6M504</accession>
<protein>
    <recommendedName>
        <fullName evidence="2">Stage 0 sporulation protein A homolog</fullName>
    </recommendedName>
</protein>
<keyword evidence="4 10" id="KW-0597">Phosphoprotein</keyword>
<evidence type="ECO:0000259" key="11">
    <source>
        <dbReference type="PROSITE" id="PS01124"/>
    </source>
</evidence>
<dbReference type="Gene3D" id="1.10.10.60">
    <property type="entry name" value="Homeodomain-like"/>
    <property type="match status" value="2"/>
</dbReference>
<sequence>MKILLVDDEYYILNGLYQLIHARFPELEIFTGDYVTKAREILYREKPDILITDIRIAEENGLDFIKSIKTDFPQMHVYIISGYSEFEYAKTAIELNVRYYILKPINQKKVVELVRQSMEEIVQERTRRENEIKTLVLAKKKVVLDMILEGGCSEELQEEVKRLGLASLFAGYRVVNISIKEYWTIATYSRSVQLSNLKMFIRNKLDDILREAAEDCYLCIEDETGNYTLITGVGEEILNAVLEQIYAVIYEDFRLYTEFQVSSRYEGELNFYAAYCESRGIGTKASRLLFYSGSESRIVKELEKIRYKAVDTMEQENYIQLASLIELMTVRFSREYAENRVVQNFSKELYRDIVSYLRAKMVEAHIDFNYEPADLSSDSTGYGRKKLADAYTALAENLRTCQQQMNARKNREMIKKVIAYMDEDISRASLDSAADYVDTTPIYLSIIFKEVEGIHFKECLIQKKIERAKRLLEDTDLHIYEIGALVGYADIKYFSRMFKRYVGISPQEYRNQSEENKEEHNR</sequence>
<dbReference type="EMBL" id="CP035945">
    <property type="protein sequence ID" value="QBE99849.1"/>
    <property type="molecule type" value="Genomic_DNA"/>
</dbReference>
<dbReference type="GO" id="GO:0000160">
    <property type="term" value="P:phosphorelay signal transduction system"/>
    <property type="evidence" value="ECO:0007669"/>
    <property type="project" value="UniProtKB-KW"/>
</dbReference>
<dbReference type="InterPro" id="IPR011006">
    <property type="entry name" value="CheY-like_superfamily"/>
</dbReference>
<evidence type="ECO:0000256" key="2">
    <source>
        <dbReference type="ARBA" id="ARBA00018672"/>
    </source>
</evidence>
<evidence type="ECO:0000256" key="3">
    <source>
        <dbReference type="ARBA" id="ARBA00022490"/>
    </source>
</evidence>
<dbReference type="PANTHER" id="PTHR42713:SF3">
    <property type="entry name" value="TRANSCRIPTIONAL REGULATORY PROTEIN HPTR"/>
    <property type="match status" value="1"/>
</dbReference>
<dbReference type="InterPro" id="IPR051552">
    <property type="entry name" value="HptR"/>
</dbReference>
<dbReference type="Pfam" id="PF12833">
    <property type="entry name" value="HTH_18"/>
    <property type="match status" value="1"/>
</dbReference>
<dbReference type="CDD" id="cd17536">
    <property type="entry name" value="REC_YesN-like"/>
    <property type="match status" value="1"/>
</dbReference>
<reference evidence="13 14" key="1">
    <citation type="submission" date="2019-01" db="EMBL/GenBank/DDBJ databases">
        <title>PMF-metabolizing Aryl O-demethylase.</title>
        <authorList>
            <person name="Kim M."/>
        </authorList>
    </citation>
    <scope>NUCLEOTIDE SEQUENCE [LARGE SCALE GENOMIC DNA]</scope>
    <source>
        <strain evidence="13 14">PMF1</strain>
    </source>
</reference>
<feature type="domain" description="HTH araC/xylS-type" evidence="11">
    <location>
        <begin position="415"/>
        <end position="512"/>
    </location>
</feature>
<dbReference type="InterPro" id="IPR001789">
    <property type="entry name" value="Sig_transdc_resp-reg_receiver"/>
</dbReference>
<dbReference type="KEGG" id="bpro:PMF13cell1_05443"/>
<name>A0A4P6M504_9FIRM</name>
<dbReference type="SMART" id="SM00448">
    <property type="entry name" value="REC"/>
    <property type="match status" value="1"/>
</dbReference>
<evidence type="ECO:0000313" key="13">
    <source>
        <dbReference type="EMBL" id="QBE99849.1"/>
    </source>
</evidence>
<comment type="function">
    <text evidence="9">May play the central regulatory role in sporulation. It may be an element of the effector pathway responsible for the activation of sporulation genes in response to nutritional stress. Spo0A may act in concert with spo0H (a sigma factor) to control the expression of some genes that are critical to the sporulation process.</text>
</comment>
<feature type="modified residue" description="4-aspartylphosphate" evidence="10">
    <location>
        <position position="53"/>
    </location>
</feature>
<keyword evidence="8" id="KW-0804">Transcription</keyword>
<evidence type="ECO:0000256" key="6">
    <source>
        <dbReference type="ARBA" id="ARBA00023015"/>
    </source>
</evidence>
<dbReference type="PROSITE" id="PS50110">
    <property type="entry name" value="RESPONSE_REGULATORY"/>
    <property type="match status" value="1"/>
</dbReference>
<evidence type="ECO:0000256" key="9">
    <source>
        <dbReference type="ARBA" id="ARBA00024867"/>
    </source>
</evidence>
<dbReference type="PANTHER" id="PTHR42713">
    <property type="entry name" value="HISTIDINE KINASE-RELATED"/>
    <property type="match status" value="1"/>
</dbReference>
<dbReference type="RefSeq" id="WP_165392585.1">
    <property type="nucleotide sequence ID" value="NZ_CP035945.1"/>
</dbReference>
<feature type="domain" description="Response regulatory" evidence="12">
    <location>
        <begin position="2"/>
        <end position="118"/>
    </location>
</feature>
<dbReference type="SUPFAM" id="SSF46689">
    <property type="entry name" value="Homeodomain-like"/>
    <property type="match status" value="1"/>
</dbReference>
<dbReference type="InterPro" id="IPR020449">
    <property type="entry name" value="Tscrpt_reg_AraC-type_HTH"/>
</dbReference>
<comment type="subcellular location">
    <subcellularLocation>
        <location evidence="1">Cytoplasm</location>
    </subcellularLocation>
</comment>
<dbReference type="PROSITE" id="PS01124">
    <property type="entry name" value="HTH_ARAC_FAMILY_2"/>
    <property type="match status" value="1"/>
</dbReference>
<dbReference type="GO" id="GO:0005737">
    <property type="term" value="C:cytoplasm"/>
    <property type="evidence" value="ECO:0007669"/>
    <property type="project" value="UniProtKB-SubCell"/>
</dbReference>
<keyword evidence="5" id="KW-0902">Two-component regulatory system</keyword>
<evidence type="ECO:0000256" key="7">
    <source>
        <dbReference type="ARBA" id="ARBA00023125"/>
    </source>
</evidence>
<dbReference type="SUPFAM" id="SSF52172">
    <property type="entry name" value="CheY-like"/>
    <property type="match status" value="1"/>
</dbReference>
<dbReference type="GO" id="GO:0003700">
    <property type="term" value="F:DNA-binding transcription factor activity"/>
    <property type="evidence" value="ECO:0007669"/>
    <property type="project" value="InterPro"/>
</dbReference>
<keyword evidence="6" id="KW-0805">Transcription regulation</keyword>